<dbReference type="SUPFAM" id="SSF82771">
    <property type="entry name" value="GIY-YIG endonuclease"/>
    <property type="match status" value="1"/>
</dbReference>
<protein>
    <submittedName>
        <fullName evidence="2">Excinuclease ABC C subunit domain protein</fullName>
    </submittedName>
</protein>
<dbReference type="STRING" id="710696.Intca_3113"/>
<dbReference type="OrthoDB" id="9798761at2"/>
<dbReference type="EMBL" id="CP002343">
    <property type="protein sequence ID" value="ADU49599.1"/>
    <property type="molecule type" value="Genomic_DNA"/>
</dbReference>
<proteinExistence type="predicted"/>
<evidence type="ECO:0000259" key="1">
    <source>
        <dbReference type="Pfam" id="PF18755"/>
    </source>
</evidence>
<gene>
    <name evidence="2" type="ordered locus">Intca_3113</name>
</gene>
<accession>E6SCJ5</accession>
<evidence type="ECO:0000313" key="2">
    <source>
        <dbReference type="EMBL" id="ADU49599.1"/>
    </source>
</evidence>
<dbReference type="RefSeq" id="WP_013493911.1">
    <property type="nucleotide sequence ID" value="NC_014830.1"/>
</dbReference>
<dbReference type="AlphaFoldDB" id="E6SCJ5"/>
<reference evidence="2 3" key="1">
    <citation type="journal article" date="2010" name="Stand. Genomic Sci.">
        <title>Complete genome sequence of Intrasporangium calvum type strain (7 KIP).</title>
        <authorList>
            <person name="Del Rio T.G."/>
            <person name="Chertkov O."/>
            <person name="Yasawong M."/>
            <person name="Lucas S."/>
            <person name="Deshpande S."/>
            <person name="Cheng J.F."/>
            <person name="Detter C."/>
            <person name="Tapia R."/>
            <person name="Han C."/>
            <person name="Goodwin L."/>
            <person name="Pitluck S."/>
            <person name="Liolios K."/>
            <person name="Ivanova N."/>
            <person name="Mavromatis K."/>
            <person name="Pati A."/>
            <person name="Chen A."/>
            <person name="Palaniappan K."/>
            <person name="Land M."/>
            <person name="Hauser L."/>
            <person name="Chang Y.J."/>
            <person name="Jeffries C.D."/>
            <person name="Rohde M."/>
            <person name="Pukall R."/>
            <person name="Sikorski J."/>
            <person name="Goker M."/>
            <person name="Woyke T."/>
            <person name="Bristow J."/>
            <person name="Eisen J.A."/>
            <person name="Markowitz V."/>
            <person name="Hugenholtz P."/>
            <person name="Kyrpides N.C."/>
            <person name="Klenk H.P."/>
            <person name="Lapidus A."/>
        </authorList>
    </citation>
    <scope>NUCLEOTIDE SEQUENCE [LARGE SCALE GENOMIC DNA]</scope>
    <source>
        <strain evidence="3">ATCC 23552 / DSM 43043 / JCM 3097 / NBRC 12989 / 7 KIP</strain>
    </source>
</reference>
<evidence type="ECO:0000313" key="3">
    <source>
        <dbReference type="Proteomes" id="UP000008914"/>
    </source>
</evidence>
<dbReference type="KEGG" id="ica:Intca_3113"/>
<name>E6SCJ5_INTC7</name>
<dbReference type="eggNOG" id="ENOG5030RT1">
    <property type="taxonomic scope" value="Bacteria"/>
</dbReference>
<dbReference type="Pfam" id="PF18755">
    <property type="entry name" value="RAMA"/>
    <property type="match status" value="1"/>
</dbReference>
<keyword evidence="3" id="KW-1185">Reference proteome</keyword>
<dbReference type="InterPro" id="IPR040843">
    <property type="entry name" value="RAMA"/>
</dbReference>
<dbReference type="InterPro" id="IPR035901">
    <property type="entry name" value="GIY-YIG_endonuc_sf"/>
</dbReference>
<dbReference type="HOGENOM" id="CLU_1018535_0_0_11"/>
<feature type="domain" description="RAMA" evidence="1">
    <location>
        <begin position="166"/>
        <end position="272"/>
    </location>
</feature>
<organism evidence="2 3">
    <name type="scientific">Intrasporangium calvum (strain ATCC 23552 / DSM 43043 / JCM 3097 / NBRC 12989 / NCIMB 10167 / NRRL B-3866 / 7 KIP)</name>
    <dbReference type="NCBI Taxonomy" id="710696"/>
    <lineage>
        <taxon>Bacteria</taxon>
        <taxon>Bacillati</taxon>
        <taxon>Actinomycetota</taxon>
        <taxon>Actinomycetes</taxon>
        <taxon>Micrococcales</taxon>
        <taxon>Intrasporangiaceae</taxon>
        <taxon>Intrasporangium</taxon>
    </lineage>
</organism>
<dbReference type="Proteomes" id="UP000008914">
    <property type="component" value="Chromosome"/>
</dbReference>
<sequence>MHTIVAVNVQVPASGAAPIIADFTEHAIRVAYIARRDVSRLPESEWTVPGVYVLIDDTLHRLYVGRSTDLRTRILQHKVRNAQVPEWVRAVIVKRDTTNGFTSADVGYVEGRLSAELDVIPGVTVIKGKADGDATLPPHVQMSLDALLSSVLAAVRLAGIDTYRADEDEPTPWAATRTQIPGTVADLLAEGLLHAGTELRCIRGGRQGQGAIGSDGQIIVDGVGYSTPSLAAGVSLGATNSTGYGGWEMWHVGSLTGPTLADLRAQLPKRANR</sequence>